<evidence type="ECO:0000256" key="2">
    <source>
        <dbReference type="ARBA" id="ARBA00011977"/>
    </source>
</evidence>
<reference evidence="7 8" key="1">
    <citation type="submission" date="2024-11" db="EMBL/GenBank/DDBJ databases">
        <title>Chromosome-level genome assembly of Eucalyptus globulus Labill. provides insights into its genome evolution.</title>
        <authorList>
            <person name="Li X."/>
        </authorList>
    </citation>
    <scope>NUCLEOTIDE SEQUENCE [LARGE SCALE GENOMIC DNA]</scope>
    <source>
        <strain evidence="7">CL2024</strain>
        <tissue evidence="7">Fresh tender leaves</tissue>
    </source>
</reference>
<evidence type="ECO:0000256" key="3">
    <source>
        <dbReference type="ARBA" id="ARBA00022603"/>
    </source>
</evidence>
<dbReference type="PANTHER" id="PTHR23417">
    <property type="entry name" value="3-DEOXY-D-MANNO-OCTULOSONIC-ACID TRANSFERASE/TRNA GUANINE-N 7 - -METHYLTRANSFERASE"/>
    <property type="match status" value="1"/>
</dbReference>
<keyword evidence="3" id="KW-0489">Methyltransferase</keyword>
<dbReference type="PANTHER" id="PTHR23417:SF16">
    <property type="entry name" value="TRNA (GUANINE-N(7)-)-METHYLTRANSFERASE"/>
    <property type="match status" value="1"/>
</dbReference>
<proteinExistence type="predicted"/>
<dbReference type="EMBL" id="JBJKBG010000009">
    <property type="protein sequence ID" value="KAL3721407.1"/>
    <property type="molecule type" value="Genomic_DNA"/>
</dbReference>
<evidence type="ECO:0000313" key="7">
    <source>
        <dbReference type="EMBL" id="KAL3721407.1"/>
    </source>
</evidence>
<dbReference type="AlphaFoldDB" id="A0ABD3J1Y3"/>
<sequence>MSLQIERETNSTFNKLTGSPRKRFYRARAHSNPLKIQFADIGCGFGGQLVALSTQFPDKLMIGMKIRDKVTECVTERISALRTTNPSQYQNISVVRTNSMKYIPNYFEKAERPTDEDKNHCGRVISPHSLDAYAYTLAVGGITCTITDVDELGEWMKGYLENHPIFKALTEEELVNDPVVKLLTRATEEGQKVARNGGQTLNLHWLQSFNKVFIAFKFSCCNFVGACIFHFRSH</sequence>
<evidence type="ECO:0000256" key="4">
    <source>
        <dbReference type="ARBA" id="ARBA00022679"/>
    </source>
</evidence>
<evidence type="ECO:0000313" key="8">
    <source>
        <dbReference type="Proteomes" id="UP001634007"/>
    </source>
</evidence>
<dbReference type="PROSITE" id="PS51625">
    <property type="entry name" value="SAM_MT_TRMB"/>
    <property type="match status" value="1"/>
</dbReference>
<dbReference type="EC" id="2.1.1.33" evidence="2"/>
<organism evidence="7 8">
    <name type="scientific">Eucalyptus globulus</name>
    <name type="common">Tasmanian blue gum</name>
    <dbReference type="NCBI Taxonomy" id="34317"/>
    <lineage>
        <taxon>Eukaryota</taxon>
        <taxon>Viridiplantae</taxon>
        <taxon>Streptophyta</taxon>
        <taxon>Embryophyta</taxon>
        <taxon>Tracheophyta</taxon>
        <taxon>Spermatophyta</taxon>
        <taxon>Magnoliopsida</taxon>
        <taxon>eudicotyledons</taxon>
        <taxon>Gunneridae</taxon>
        <taxon>Pentapetalae</taxon>
        <taxon>rosids</taxon>
        <taxon>malvids</taxon>
        <taxon>Myrtales</taxon>
        <taxon>Myrtaceae</taxon>
        <taxon>Myrtoideae</taxon>
        <taxon>Eucalypteae</taxon>
        <taxon>Eucalyptus</taxon>
    </lineage>
</organism>
<keyword evidence="6" id="KW-0819">tRNA processing</keyword>
<name>A0ABD3J1Y3_EUCGL</name>
<dbReference type="InterPro" id="IPR029063">
    <property type="entry name" value="SAM-dependent_MTases_sf"/>
</dbReference>
<gene>
    <name evidence="7" type="ORF">ACJRO7_033838</name>
</gene>
<keyword evidence="5" id="KW-0949">S-adenosyl-L-methionine</keyword>
<keyword evidence="4" id="KW-0808">Transferase</keyword>
<dbReference type="Gene3D" id="3.40.50.150">
    <property type="entry name" value="Vaccinia Virus protein VP39"/>
    <property type="match status" value="1"/>
</dbReference>
<accession>A0ABD3J1Y3</accession>
<dbReference type="Pfam" id="PF02390">
    <property type="entry name" value="Methyltransf_4"/>
    <property type="match status" value="1"/>
</dbReference>
<dbReference type="SUPFAM" id="SSF53335">
    <property type="entry name" value="S-adenosyl-L-methionine-dependent methyltransferases"/>
    <property type="match status" value="1"/>
</dbReference>
<evidence type="ECO:0000256" key="5">
    <source>
        <dbReference type="ARBA" id="ARBA00022691"/>
    </source>
</evidence>
<dbReference type="Proteomes" id="UP001634007">
    <property type="component" value="Unassembled WGS sequence"/>
</dbReference>
<keyword evidence="8" id="KW-1185">Reference proteome</keyword>
<comment type="catalytic activity">
    <reaction evidence="1">
        <text>guanosine(46) in tRNA + S-adenosyl-L-methionine = N(7)-methylguanosine(46) in tRNA + S-adenosyl-L-homocysteine</text>
        <dbReference type="Rhea" id="RHEA:42708"/>
        <dbReference type="Rhea" id="RHEA-COMP:10188"/>
        <dbReference type="Rhea" id="RHEA-COMP:10189"/>
        <dbReference type="ChEBI" id="CHEBI:57856"/>
        <dbReference type="ChEBI" id="CHEBI:59789"/>
        <dbReference type="ChEBI" id="CHEBI:74269"/>
        <dbReference type="ChEBI" id="CHEBI:74480"/>
        <dbReference type="EC" id="2.1.1.33"/>
    </reaction>
</comment>
<dbReference type="InterPro" id="IPR003358">
    <property type="entry name" value="tRNA_(Gua-N-7)_MeTrfase_Trmb"/>
</dbReference>
<dbReference type="GO" id="GO:0008176">
    <property type="term" value="F:tRNA (guanine(46)-N7)-methyltransferase activity"/>
    <property type="evidence" value="ECO:0007669"/>
    <property type="project" value="UniProtKB-EC"/>
</dbReference>
<comment type="caution">
    <text evidence="7">The sequence shown here is derived from an EMBL/GenBank/DDBJ whole genome shotgun (WGS) entry which is preliminary data.</text>
</comment>
<protein>
    <recommendedName>
        <fullName evidence="2">tRNA (guanine(46)-N(7))-methyltransferase</fullName>
        <ecNumber evidence="2">2.1.1.33</ecNumber>
    </recommendedName>
</protein>
<evidence type="ECO:0000256" key="1">
    <source>
        <dbReference type="ARBA" id="ARBA00000142"/>
    </source>
</evidence>
<evidence type="ECO:0000256" key="6">
    <source>
        <dbReference type="ARBA" id="ARBA00022694"/>
    </source>
</evidence>